<evidence type="ECO:0000259" key="4">
    <source>
        <dbReference type="PROSITE" id="PS50110"/>
    </source>
</evidence>
<dbReference type="Pfam" id="PF00072">
    <property type="entry name" value="Response_reg"/>
    <property type="match status" value="1"/>
</dbReference>
<dbReference type="Gene3D" id="3.40.50.2300">
    <property type="match status" value="1"/>
</dbReference>
<dbReference type="EMBL" id="CP136920">
    <property type="protein sequence ID" value="WOO42253.1"/>
    <property type="molecule type" value="Genomic_DNA"/>
</dbReference>
<reference evidence="5 6" key="1">
    <citation type="submission" date="2023-10" db="EMBL/GenBank/DDBJ databases">
        <title>Rubellicoccus peritrichatus gen. nov., sp. nov., isolated from an algae of coral reef tank.</title>
        <authorList>
            <person name="Luo J."/>
        </authorList>
    </citation>
    <scope>NUCLEOTIDE SEQUENCE [LARGE SCALE GENOMIC DNA]</scope>
    <source>
        <strain evidence="5 6">CR14</strain>
    </source>
</reference>
<keyword evidence="6" id="KW-1185">Reference proteome</keyword>
<feature type="modified residue" description="4-aspartylphosphate" evidence="2">
    <location>
        <position position="58"/>
    </location>
</feature>
<name>A0AAQ3LEP5_9BACT</name>
<evidence type="ECO:0000313" key="6">
    <source>
        <dbReference type="Proteomes" id="UP001304300"/>
    </source>
</evidence>
<feature type="coiled-coil region" evidence="3">
    <location>
        <begin position="132"/>
        <end position="173"/>
    </location>
</feature>
<dbReference type="GO" id="GO:0000160">
    <property type="term" value="P:phosphorelay signal transduction system"/>
    <property type="evidence" value="ECO:0007669"/>
    <property type="project" value="InterPro"/>
</dbReference>
<protein>
    <submittedName>
        <fullName evidence="5">Response regulator</fullName>
    </submittedName>
</protein>
<keyword evidence="1 2" id="KW-0597">Phosphoprotein</keyword>
<sequence length="191" mass="21437">MSDYRRRKILLIEDDPRDVKWLTGLLKMERINAVLAVDDVDTALKLCSKHHIDCILLDLGLPGVRGMDFMRMLKSIPGYTAAPVIMLTGQEVEITAAEAMKLGTRHYMSKSFINQEKLLRVVQEVTSTNKVVRKKEVNLSKLEEHNQRLLQKLAEIDARLSQTEGRLEAVSNALSKAPGGDIAQLDELKSA</sequence>
<gene>
    <name evidence="5" type="ORF">RZN69_04070</name>
</gene>
<dbReference type="RefSeq" id="WP_317834763.1">
    <property type="nucleotide sequence ID" value="NZ_CP136920.1"/>
</dbReference>
<dbReference type="InterPro" id="IPR050595">
    <property type="entry name" value="Bact_response_regulator"/>
</dbReference>
<evidence type="ECO:0000256" key="2">
    <source>
        <dbReference type="PROSITE-ProRule" id="PRU00169"/>
    </source>
</evidence>
<dbReference type="Proteomes" id="UP001304300">
    <property type="component" value="Chromosome"/>
</dbReference>
<feature type="domain" description="Response regulatory" evidence="4">
    <location>
        <begin position="8"/>
        <end position="125"/>
    </location>
</feature>
<accession>A0AAQ3LEP5</accession>
<dbReference type="CDD" id="cd00156">
    <property type="entry name" value="REC"/>
    <property type="match status" value="1"/>
</dbReference>
<dbReference type="PANTHER" id="PTHR44591">
    <property type="entry name" value="STRESS RESPONSE REGULATOR PROTEIN 1"/>
    <property type="match status" value="1"/>
</dbReference>
<evidence type="ECO:0000313" key="5">
    <source>
        <dbReference type="EMBL" id="WOO42253.1"/>
    </source>
</evidence>
<dbReference type="PROSITE" id="PS50110">
    <property type="entry name" value="RESPONSE_REGULATORY"/>
    <property type="match status" value="1"/>
</dbReference>
<dbReference type="InterPro" id="IPR011006">
    <property type="entry name" value="CheY-like_superfamily"/>
</dbReference>
<dbReference type="SUPFAM" id="SSF52172">
    <property type="entry name" value="CheY-like"/>
    <property type="match status" value="1"/>
</dbReference>
<dbReference type="SMART" id="SM00448">
    <property type="entry name" value="REC"/>
    <property type="match status" value="1"/>
</dbReference>
<keyword evidence="3" id="KW-0175">Coiled coil</keyword>
<dbReference type="PANTHER" id="PTHR44591:SF3">
    <property type="entry name" value="RESPONSE REGULATORY DOMAIN-CONTAINING PROTEIN"/>
    <property type="match status" value="1"/>
</dbReference>
<evidence type="ECO:0000256" key="3">
    <source>
        <dbReference type="SAM" id="Coils"/>
    </source>
</evidence>
<organism evidence="5 6">
    <name type="scientific">Rubellicoccus peritrichatus</name>
    <dbReference type="NCBI Taxonomy" id="3080537"/>
    <lineage>
        <taxon>Bacteria</taxon>
        <taxon>Pseudomonadati</taxon>
        <taxon>Verrucomicrobiota</taxon>
        <taxon>Opitutia</taxon>
        <taxon>Puniceicoccales</taxon>
        <taxon>Cerasicoccaceae</taxon>
        <taxon>Rubellicoccus</taxon>
    </lineage>
</organism>
<proteinExistence type="predicted"/>
<dbReference type="InterPro" id="IPR001789">
    <property type="entry name" value="Sig_transdc_resp-reg_receiver"/>
</dbReference>
<dbReference type="AlphaFoldDB" id="A0AAQ3LEP5"/>
<dbReference type="KEGG" id="puo:RZN69_04070"/>
<evidence type="ECO:0000256" key="1">
    <source>
        <dbReference type="ARBA" id="ARBA00022553"/>
    </source>
</evidence>